<sequence length="206" mass="24615">MTDCGNLDIDDPIKQTKNFKYLGSCITENGKSTADIIQRIAQAKAAFHKKSKLFCSNNIDVELRKRLVKSLVWSVALYGAETWTVSKNDKKRVEAFEMWCWRRMKKIKWTERVSNERVLEMVNEERQIWKEIQERRHRWIGHIYRHNTFVVDIIEGRREGAQGRGRPRMSYIKQIMEYAGCNNYIELKTWTEVRDKWREIVNQSPD</sequence>
<evidence type="ECO:0000313" key="1">
    <source>
        <dbReference type="EMBL" id="CAG6664784.1"/>
    </source>
</evidence>
<accession>A0A8D8SCL0</accession>
<dbReference type="AlphaFoldDB" id="A0A8D8SCL0"/>
<proteinExistence type="predicted"/>
<organism evidence="1">
    <name type="scientific">Cacopsylla melanoneura</name>
    <dbReference type="NCBI Taxonomy" id="428564"/>
    <lineage>
        <taxon>Eukaryota</taxon>
        <taxon>Metazoa</taxon>
        <taxon>Ecdysozoa</taxon>
        <taxon>Arthropoda</taxon>
        <taxon>Hexapoda</taxon>
        <taxon>Insecta</taxon>
        <taxon>Pterygota</taxon>
        <taxon>Neoptera</taxon>
        <taxon>Paraneoptera</taxon>
        <taxon>Hemiptera</taxon>
        <taxon>Sternorrhyncha</taxon>
        <taxon>Psylloidea</taxon>
        <taxon>Psyllidae</taxon>
        <taxon>Psyllinae</taxon>
        <taxon>Cacopsylla</taxon>
    </lineage>
</organism>
<name>A0A8D8SCL0_9HEMI</name>
<protein>
    <recommendedName>
        <fullName evidence="2">Endonuclease-reverse transcriptase</fullName>
    </recommendedName>
</protein>
<evidence type="ECO:0008006" key="2">
    <source>
        <dbReference type="Google" id="ProtNLM"/>
    </source>
</evidence>
<dbReference type="PANTHER" id="PTHR47027:SF20">
    <property type="entry name" value="REVERSE TRANSCRIPTASE-LIKE PROTEIN WITH RNA-DIRECTED DNA POLYMERASE DOMAIN"/>
    <property type="match status" value="1"/>
</dbReference>
<dbReference type="EMBL" id="HBUF01208590">
    <property type="protein sequence ID" value="CAG6664784.1"/>
    <property type="molecule type" value="Transcribed_RNA"/>
</dbReference>
<reference evidence="1" key="1">
    <citation type="submission" date="2021-05" db="EMBL/GenBank/DDBJ databases">
        <authorList>
            <person name="Alioto T."/>
            <person name="Alioto T."/>
            <person name="Gomez Garrido J."/>
        </authorList>
    </citation>
    <scope>NUCLEOTIDE SEQUENCE</scope>
</reference>
<dbReference type="PANTHER" id="PTHR47027">
    <property type="entry name" value="REVERSE TRANSCRIPTASE DOMAIN-CONTAINING PROTEIN"/>
    <property type="match status" value="1"/>
</dbReference>